<reference evidence="5 6" key="1">
    <citation type="submission" date="2019-07" db="EMBL/GenBank/DDBJ databases">
        <title>The pathways for chlorine oxyanion respiration interact through the shared metabolite chlorate.</title>
        <authorList>
            <person name="Barnum T.P."/>
            <person name="Cheng Y."/>
            <person name="Hill K.A."/>
            <person name="Lucas L.N."/>
            <person name="Carlson H.K."/>
            <person name="Coates J.D."/>
        </authorList>
    </citation>
    <scope>NUCLEOTIDE SEQUENCE [LARGE SCALE GENOMIC DNA]</scope>
    <source>
        <strain evidence="5 6">SFB-3</strain>
    </source>
</reference>
<dbReference type="GO" id="GO:0003916">
    <property type="term" value="F:DNA topoisomerase activity"/>
    <property type="evidence" value="ECO:0007669"/>
    <property type="project" value="InterPro"/>
</dbReference>
<organism evidence="5 6">
    <name type="scientific">Denitromonas halophila</name>
    <dbReference type="NCBI Taxonomy" id="1629404"/>
    <lineage>
        <taxon>Bacteria</taxon>
        <taxon>Pseudomonadati</taxon>
        <taxon>Pseudomonadota</taxon>
        <taxon>Betaproteobacteria</taxon>
        <taxon>Rhodocyclales</taxon>
        <taxon>Zoogloeaceae</taxon>
        <taxon>Denitromonas</taxon>
    </lineage>
</organism>
<keyword evidence="2" id="KW-0472">Membrane</keyword>
<name>A0A557QM00_9RHOO</name>
<comment type="caution">
    <text evidence="5">The sequence shown here is derived from an EMBL/GenBank/DDBJ whole genome shotgun (WGS) entry which is preliminary data.</text>
</comment>
<proteinExistence type="predicted"/>
<dbReference type="InterPro" id="IPR011335">
    <property type="entry name" value="Restrct_endonuc-II-like"/>
</dbReference>
<dbReference type="Gene3D" id="3.30.65.10">
    <property type="entry name" value="Bacterial Topoisomerase I, domain 1"/>
    <property type="match status" value="1"/>
</dbReference>
<dbReference type="Proteomes" id="UP000319502">
    <property type="component" value="Unassembled WGS sequence"/>
</dbReference>
<dbReference type="InterPro" id="IPR013498">
    <property type="entry name" value="Topo_IA_Znf"/>
</dbReference>
<evidence type="ECO:0008006" key="7">
    <source>
        <dbReference type="Google" id="ProtNLM"/>
    </source>
</evidence>
<evidence type="ECO:0000256" key="2">
    <source>
        <dbReference type="SAM" id="Phobius"/>
    </source>
</evidence>
<accession>A0A557QM00</accession>
<dbReference type="Gene3D" id="3.40.1350.10">
    <property type="match status" value="1"/>
</dbReference>
<feature type="transmembrane region" description="Helical" evidence="2">
    <location>
        <begin position="49"/>
        <end position="74"/>
    </location>
</feature>
<feature type="region of interest" description="Disordered" evidence="1">
    <location>
        <begin position="79"/>
        <end position="113"/>
    </location>
</feature>
<evidence type="ECO:0000259" key="3">
    <source>
        <dbReference type="Pfam" id="PF01396"/>
    </source>
</evidence>
<dbReference type="EMBL" id="VMNK01000014">
    <property type="protein sequence ID" value="TVO53935.1"/>
    <property type="molecule type" value="Genomic_DNA"/>
</dbReference>
<evidence type="ECO:0000313" key="5">
    <source>
        <dbReference type="EMBL" id="TVO53935.1"/>
    </source>
</evidence>
<sequence length="321" mass="35021">MGEHMNQAKARRRDMPPSPRKARTLWLLALALIVLAAFAFWQLDGSHDGATMIVPVMALLVSLVLGGAALSAHWRGSADKARKRADKRRTAASPASPGQGGDAPPTMHSAPTEFDPAAMDAADLSDFDPEMVPAAARVWTLSLLESLEWQRFEALCVAYYSRKAISLRAVSLPHAAGRDVFLYQDKERLEQATGLVHVRTRGVSYLDVTPVRELIGAMTHEAIERGFLMTNGCFTPQARTLGREHGIVLVDGRVLLAMIERLPADARDRLHAIATEGKYTTPTCPECGEKMVSATGSHGDYWGCRNFPDCTALLPRLPALN</sequence>
<evidence type="ECO:0000313" key="6">
    <source>
        <dbReference type="Proteomes" id="UP000319502"/>
    </source>
</evidence>
<dbReference type="GO" id="GO:0006265">
    <property type="term" value="P:DNA topological change"/>
    <property type="evidence" value="ECO:0007669"/>
    <property type="project" value="InterPro"/>
</dbReference>
<feature type="domain" description="Restriction endonuclease type IV Mrr" evidence="4">
    <location>
        <begin position="145"/>
        <end position="259"/>
    </location>
</feature>
<keyword evidence="2" id="KW-1133">Transmembrane helix</keyword>
<dbReference type="Pfam" id="PF01396">
    <property type="entry name" value="Zn_ribbon_Top1"/>
    <property type="match status" value="1"/>
</dbReference>
<dbReference type="GO" id="GO:0009307">
    <property type="term" value="P:DNA restriction-modification system"/>
    <property type="evidence" value="ECO:0007669"/>
    <property type="project" value="InterPro"/>
</dbReference>
<dbReference type="GO" id="GO:0005694">
    <property type="term" value="C:chromosome"/>
    <property type="evidence" value="ECO:0007669"/>
    <property type="project" value="InterPro"/>
</dbReference>
<dbReference type="InterPro" id="IPR007560">
    <property type="entry name" value="Restrct_endonuc_IV_Mrr"/>
</dbReference>
<evidence type="ECO:0000256" key="1">
    <source>
        <dbReference type="SAM" id="MobiDB-lite"/>
    </source>
</evidence>
<dbReference type="InterPro" id="IPR011856">
    <property type="entry name" value="tRNA_endonuc-like_dom_sf"/>
</dbReference>
<dbReference type="InterPro" id="IPR052906">
    <property type="entry name" value="Type_IV_Methyl-Rstrct_Enzyme"/>
</dbReference>
<dbReference type="Pfam" id="PF04471">
    <property type="entry name" value="Mrr_cat"/>
    <property type="match status" value="1"/>
</dbReference>
<dbReference type="PANTHER" id="PTHR30015">
    <property type="entry name" value="MRR RESTRICTION SYSTEM PROTEIN"/>
    <property type="match status" value="1"/>
</dbReference>
<dbReference type="OrthoDB" id="5782056at2"/>
<feature type="domain" description="DNA topoisomerase type IA zn finger" evidence="3">
    <location>
        <begin position="283"/>
        <end position="313"/>
    </location>
</feature>
<protein>
    <recommendedName>
        <fullName evidence="7">Restriction endonuclease</fullName>
    </recommendedName>
</protein>
<gene>
    <name evidence="5" type="ORF">FHP91_14200</name>
</gene>
<dbReference type="GO" id="GO:0003677">
    <property type="term" value="F:DNA binding"/>
    <property type="evidence" value="ECO:0007669"/>
    <property type="project" value="InterPro"/>
</dbReference>
<keyword evidence="6" id="KW-1185">Reference proteome</keyword>
<evidence type="ECO:0000259" key="4">
    <source>
        <dbReference type="Pfam" id="PF04471"/>
    </source>
</evidence>
<dbReference type="AlphaFoldDB" id="A0A557QM00"/>
<dbReference type="SUPFAM" id="SSF57783">
    <property type="entry name" value="Zinc beta-ribbon"/>
    <property type="match status" value="1"/>
</dbReference>
<keyword evidence="2" id="KW-0812">Transmembrane</keyword>
<dbReference type="SUPFAM" id="SSF52980">
    <property type="entry name" value="Restriction endonuclease-like"/>
    <property type="match status" value="1"/>
</dbReference>
<dbReference type="PANTHER" id="PTHR30015:SF7">
    <property type="entry name" value="TYPE IV METHYL-DIRECTED RESTRICTION ENZYME ECOKMRR"/>
    <property type="match status" value="1"/>
</dbReference>
<dbReference type="GO" id="GO:0015666">
    <property type="term" value="F:restriction endodeoxyribonuclease activity"/>
    <property type="evidence" value="ECO:0007669"/>
    <property type="project" value="TreeGrafter"/>
</dbReference>